<dbReference type="InterPro" id="IPR051795">
    <property type="entry name" value="Glycosyl_Hydrlase_43"/>
</dbReference>
<dbReference type="PANTHER" id="PTHR42812">
    <property type="entry name" value="BETA-XYLOSIDASE"/>
    <property type="match status" value="1"/>
</dbReference>
<dbReference type="RefSeq" id="XP_028472122.1">
    <property type="nucleotide sequence ID" value="XM_028619549.1"/>
</dbReference>
<dbReference type="InterPro" id="IPR041542">
    <property type="entry name" value="GH43_C2"/>
</dbReference>
<feature type="region of interest" description="Disordered" evidence="6">
    <location>
        <begin position="1040"/>
        <end position="1061"/>
    </location>
</feature>
<evidence type="ECO:0000256" key="6">
    <source>
        <dbReference type="SAM" id="MobiDB-lite"/>
    </source>
</evidence>
<dbReference type="InterPro" id="IPR006710">
    <property type="entry name" value="Glyco_hydro_43"/>
</dbReference>
<dbReference type="STRING" id="105984.A0A427XDP3"/>
<dbReference type="GO" id="GO:0005975">
    <property type="term" value="P:carbohydrate metabolic process"/>
    <property type="evidence" value="ECO:0007669"/>
    <property type="project" value="InterPro"/>
</dbReference>
<feature type="site" description="Important for catalytic activity, responsible for pKa modulation of the active site Glu and correct orientation of both the proton donor and substrate" evidence="5">
    <location>
        <position position="133"/>
    </location>
</feature>
<protein>
    <recommendedName>
        <fullName evidence="7">Beta-xylosidase C-terminal Concanavalin A-like domain-containing protein</fullName>
    </recommendedName>
</protein>
<dbReference type="Pfam" id="PF17851">
    <property type="entry name" value="GH43_C2"/>
    <property type="match status" value="1"/>
</dbReference>
<organism evidence="8 9">
    <name type="scientific">Apiotrichum porosum</name>
    <dbReference type="NCBI Taxonomy" id="105984"/>
    <lineage>
        <taxon>Eukaryota</taxon>
        <taxon>Fungi</taxon>
        <taxon>Dikarya</taxon>
        <taxon>Basidiomycota</taxon>
        <taxon>Agaricomycotina</taxon>
        <taxon>Tremellomycetes</taxon>
        <taxon>Trichosporonales</taxon>
        <taxon>Trichosporonaceae</taxon>
        <taxon>Apiotrichum</taxon>
    </lineage>
</organism>
<comment type="similarity">
    <text evidence="1">Belongs to the glycosyl hydrolase 43 family.</text>
</comment>
<dbReference type="EMBL" id="RSCE01000019">
    <property type="protein sequence ID" value="RSH76975.1"/>
    <property type="molecule type" value="Genomic_DNA"/>
</dbReference>
<keyword evidence="9" id="KW-1185">Reference proteome</keyword>
<reference evidence="8 9" key="1">
    <citation type="submission" date="2018-11" db="EMBL/GenBank/DDBJ databases">
        <title>Genome sequence of Apiotrichum porosum DSM 27194.</title>
        <authorList>
            <person name="Aliyu H."/>
            <person name="Gorte O."/>
            <person name="Ochsenreither K."/>
        </authorList>
    </citation>
    <scope>NUCLEOTIDE SEQUENCE [LARGE SCALE GENOMIC DNA]</scope>
    <source>
        <strain evidence="8 9">DSM 27194</strain>
    </source>
</reference>
<dbReference type="Gene3D" id="2.60.120.200">
    <property type="match status" value="1"/>
</dbReference>
<dbReference type="InterPro" id="IPR013320">
    <property type="entry name" value="ConA-like_dom_sf"/>
</dbReference>
<evidence type="ECO:0000256" key="3">
    <source>
        <dbReference type="ARBA" id="ARBA00023295"/>
    </source>
</evidence>
<dbReference type="Proteomes" id="UP000279236">
    <property type="component" value="Unassembled WGS sequence"/>
</dbReference>
<dbReference type="SUPFAM" id="SSF49899">
    <property type="entry name" value="Concanavalin A-like lectins/glucanases"/>
    <property type="match status" value="1"/>
</dbReference>
<dbReference type="AlphaFoldDB" id="A0A427XDP3"/>
<evidence type="ECO:0000259" key="7">
    <source>
        <dbReference type="Pfam" id="PF17851"/>
    </source>
</evidence>
<dbReference type="PANTHER" id="PTHR42812:SF16">
    <property type="entry name" value="HYDROLASE, PUTATIVE (AFU_ORTHOLOGUE AFUA_7G06110)-RELATED"/>
    <property type="match status" value="1"/>
</dbReference>
<gene>
    <name evidence="8" type="ORF">EHS24_003914</name>
</gene>
<dbReference type="GO" id="GO:0004553">
    <property type="term" value="F:hydrolase activity, hydrolyzing O-glycosyl compounds"/>
    <property type="evidence" value="ECO:0007669"/>
    <property type="project" value="InterPro"/>
</dbReference>
<evidence type="ECO:0000256" key="2">
    <source>
        <dbReference type="ARBA" id="ARBA00022801"/>
    </source>
</evidence>
<dbReference type="OrthoDB" id="2139957at2759"/>
<dbReference type="Pfam" id="PF04616">
    <property type="entry name" value="Glyco_hydro_43"/>
    <property type="match status" value="1"/>
</dbReference>
<feature type="domain" description="Beta-xylosidase C-terminal Concanavalin A-like" evidence="7">
    <location>
        <begin position="330"/>
        <end position="515"/>
    </location>
</feature>
<evidence type="ECO:0000256" key="4">
    <source>
        <dbReference type="PIRSR" id="PIRSR606710-1"/>
    </source>
</evidence>
<keyword evidence="3" id="KW-0326">Glycosidase</keyword>
<evidence type="ECO:0000256" key="1">
    <source>
        <dbReference type="ARBA" id="ARBA00009865"/>
    </source>
</evidence>
<feature type="active site" description="Proton acceptor" evidence="4">
    <location>
        <position position="17"/>
    </location>
</feature>
<dbReference type="SUPFAM" id="SSF75005">
    <property type="entry name" value="Arabinanase/levansucrase/invertase"/>
    <property type="match status" value="1"/>
</dbReference>
<sequence>MVFNPVTNPVIGGFNPDPSICRVGSDYFLATSTFEYFPGVPIYHSRDLVNWTVIGHALTRPSQLYMPRVEPSGGIFAPTLRYWKGRFYMATCCVYRRNNRICSESRGFYVHTDDIFDSSKWSDPIWFDALGIDQDLFFDEDDKVYLCTSRHLDVHSLSPDNGAVITGCEIDLETGRSLTTPKVLWQSLHSSLCTEGPHIFKRDGYYYLLVAEGGTHVDHQTRIYRSKSPLGPYDDAPPGINPVIFNGPHPVVQNCGHADIVEDVNGNSWVFFLAVRMQPNGNGPMGRETFMAPLEWNEQGWPVVNKGRPITLDVVDATKLSSLNTYTGWRDSFSGKALDINWYNLRVPVKPHHALKNGQLTLYGNAFTIANTDCPAMLLIKQVALSGTWSTTVDFEPSTCDQEAGAAVYWSCYAYAAILVRKSRHPGAEREVVMRWIDENSDDVKTLEIIQPLSSKGPVNLRIEAKPVSYSFSFQAADDSHAVTIGSVSTAVLDRSGPSDSPYTGAHFGIFAQGTEGVPCSDEGRFTDAVRLPDPTPGSGDFKDIVSRIDQRTAEVERIMRRLLAASNNTVAPSMPFSSCDTFGDREDGVGDGDDMEQTVWELLQHSVGTSLQAMSGLNLHDRTRFQDPITSGLLSESGFDDVCVQFTTLVRRTCPVDELLPDTPLLSHPFLRCAILHFMSFTRSSSAEDVEAQTRLEQLLHANIALLPSANPSPATLIGLLILALCPASGFETRFLRTYAPYGAMAHAASIGHGLGLQDAADRARQESEKDLVEAACFRPMVLQLALFYTLAHQNAWSDMYSSPSFSCGHSIATPFSSILSLGQIRKLRSPLLVHLYYESQLLSHAALVSTAFQRLRTSIMFDVSRLMVLWHQMDKFQASASQWRSEVAEEEFLESKHFLVLNSLFLEFFMCLKLSTDAGTLLPSPLVLHDREPFRMAFAGQMMSMSEALVNHIITSKLDLSLVPSFYLTLTFLPCKALPNAAMIDPSRQAFVDSPTFRRFRGILLGAHPLSAAMVERIDQSRPPSGWRMLFEDQDPQAAPIGVNNSQAQQSSPPKHLPVEPLMDLAHLPPVAADEDLQQWWAFEDVTNAFAQFDDAASGESATHE</sequence>
<proteinExistence type="inferred from homology"/>
<name>A0A427XDP3_9TREE</name>
<evidence type="ECO:0000313" key="8">
    <source>
        <dbReference type="EMBL" id="RSH76975.1"/>
    </source>
</evidence>
<dbReference type="Gene3D" id="2.115.10.20">
    <property type="entry name" value="Glycosyl hydrolase domain, family 43"/>
    <property type="match status" value="1"/>
</dbReference>
<comment type="caution">
    <text evidence="8">The sequence shown here is derived from an EMBL/GenBank/DDBJ whole genome shotgun (WGS) entry which is preliminary data.</text>
</comment>
<dbReference type="CDD" id="cd18617">
    <property type="entry name" value="GH43_XynB-like"/>
    <property type="match status" value="1"/>
</dbReference>
<evidence type="ECO:0000256" key="5">
    <source>
        <dbReference type="PIRSR" id="PIRSR606710-2"/>
    </source>
</evidence>
<keyword evidence="2" id="KW-0378">Hydrolase</keyword>
<dbReference type="InterPro" id="IPR023296">
    <property type="entry name" value="Glyco_hydro_beta-prop_sf"/>
</dbReference>
<feature type="active site" description="Proton donor" evidence="4">
    <location>
        <position position="195"/>
    </location>
</feature>
<feature type="compositionally biased region" description="Polar residues" evidence="6">
    <location>
        <begin position="1045"/>
        <end position="1055"/>
    </location>
</feature>
<dbReference type="GeneID" id="39588457"/>
<accession>A0A427XDP3</accession>
<evidence type="ECO:0000313" key="9">
    <source>
        <dbReference type="Proteomes" id="UP000279236"/>
    </source>
</evidence>